<proteinExistence type="predicted"/>
<dbReference type="AlphaFoldDB" id="A0AAN8X0M4"/>
<reference evidence="1 2" key="1">
    <citation type="submission" date="2023-11" db="EMBL/GenBank/DDBJ databases">
        <title>Halocaridina rubra genome assembly.</title>
        <authorList>
            <person name="Smith C."/>
        </authorList>
    </citation>
    <scope>NUCLEOTIDE SEQUENCE [LARGE SCALE GENOMIC DNA]</scope>
    <source>
        <strain evidence="1">EP-1</strain>
        <tissue evidence="1">Whole</tissue>
    </source>
</reference>
<keyword evidence="2" id="KW-1185">Reference proteome</keyword>
<organism evidence="1 2">
    <name type="scientific">Halocaridina rubra</name>
    <name type="common">Hawaiian red shrimp</name>
    <dbReference type="NCBI Taxonomy" id="373956"/>
    <lineage>
        <taxon>Eukaryota</taxon>
        <taxon>Metazoa</taxon>
        <taxon>Ecdysozoa</taxon>
        <taxon>Arthropoda</taxon>
        <taxon>Crustacea</taxon>
        <taxon>Multicrustacea</taxon>
        <taxon>Malacostraca</taxon>
        <taxon>Eumalacostraca</taxon>
        <taxon>Eucarida</taxon>
        <taxon>Decapoda</taxon>
        <taxon>Pleocyemata</taxon>
        <taxon>Caridea</taxon>
        <taxon>Atyoidea</taxon>
        <taxon>Atyidae</taxon>
        <taxon>Halocaridina</taxon>
    </lineage>
</organism>
<sequence>MPPTRDANIVKLAVEMRVENNKENPYLGEFNLQQPLAAFIVDLCNYWKLTEPEKYALRYSEIPNHYVTEKNRNRIK</sequence>
<gene>
    <name evidence="1" type="ORF">SK128_000858</name>
</gene>
<protein>
    <submittedName>
        <fullName evidence="1">Uncharacterized protein</fullName>
    </submittedName>
</protein>
<evidence type="ECO:0000313" key="1">
    <source>
        <dbReference type="EMBL" id="KAK7069889.1"/>
    </source>
</evidence>
<evidence type="ECO:0000313" key="2">
    <source>
        <dbReference type="Proteomes" id="UP001381693"/>
    </source>
</evidence>
<comment type="caution">
    <text evidence="1">The sequence shown here is derived from an EMBL/GenBank/DDBJ whole genome shotgun (WGS) entry which is preliminary data.</text>
</comment>
<dbReference type="EMBL" id="JAXCGZ010015714">
    <property type="protein sequence ID" value="KAK7069889.1"/>
    <property type="molecule type" value="Genomic_DNA"/>
</dbReference>
<name>A0AAN8X0M4_HALRR</name>
<dbReference type="Proteomes" id="UP001381693">
    <property type="component" value="Unassembled WGS sequence"/>
</dbReference>
<accession>A0AAN8X0M4</accession>
<feature type="non-terminal residue" evidence="1">
    <location>
        <position position="76"/>
    </location>
</feature>